<feature type="domain" description="Vacuolar protein sorting-associated protein 13 VPS13 adaptor binding" evidence="1">
    <location>
        <begin position="10"/>
        <end position="97"/>
    </location>
</feature>
<reference evidence="2" key="1">
    <citation type="submission" date="2023-01" db="EMBL/GenBank/DDBJ databases">
        <title>Genome assembly of the deep-sea coral Lophelia pertusa.</title>
        <authorList>
            <person name="Herrera S."/>
            <person name="Cordes E."/>
        </authorList>
    </citation>
    <scope>NUCLEOTIDE SEQUENCE</scope>
    <source>
        <strain evidence="2">USNM1676648</strain>
        <tissue evidence="2">Polyp</tissue>
    </source>
</reference>
<dbReference type="GO" id="GO:0007005">
    <property type="term" value="P:mitochondrion organization"/>
    <property type="evidence" value="ECO:0007669"/>
    <property type="project" value="TreeGrafter"/>
</dbReference>
<keyword evidence="3" id="KW-1185">Reference proteome</keyword>
<sequence length="632" mass="70588">MFSHCKVVWGFKIDQDDSFHVNMRSLSGCSLFVRVEVMLRGATFHVLFTDASQLPPPFRIDNLSEVPINFYQCGTEDRLSTTLQPKQSVPYSWDEPTLLPELSVGVKGSGSYTHYHMQDLGGGDRLYYYNPIYVVFTHTFSSADGHICGSVHLRPALATDESSLDLRELVLDVPQGSAVLLRRKEPHKRSQLWRLTGGGLLRHEGSSPPSVKPSSVNTGLVLDIDSLAPPTCGKYVRLVLSKHNPRRIHSQTWSFTEDNRMKCDLPGLYVQPRGGVKGLKDGVDAVLGPANITKDDQIPIEQYISTCKLRPGSGCLGVKILADGPTRVLQITDFLQQSEEDTEKDWMLVEQKGRMRQATASSLDTEGDSSALEVQIRLGGGIGVSVINSVPEELVFINLEQIEVDYLRTSRLETLEGSIGRIQVDNQIFASQLPVLLYPSLPEKGSKEETMVAPQTTLHVSASKEPSRFPNVEIFKTLDVSLRKMTLQIEELLLMKLLQFFGYVQLDDDIAGSNQEDDECLYATQRPTLPSSSGSSKRYYFEHLQLNSTQLKLFVSSAGRLPEDLQSLKSSLGLILVNFEDATVDLESFSRSHPFDTMSSHLDSMSKHYYEEIRSQPQLSWAQLIVSVIPWD</sequence>
<dbReference type="PANTHER" id="PTHR16166">
    <property type="entry name" value="VACUOLAR PROTEIN SORTING-ASSOCIATED PROTEIN VPS13"/>
    <property type="match status" value="1"/>
</dbReference>
<dbReference type="AlphaFoldDB" id="A0A9W9ZKK5"/>
<dbReference type="GO" id="GO:0006623">
    <property type="term" value="P:protein targeting to vacuole"/>
    <property type="evidence" value="ECO:0007669"/>
    <property type="project" value="TreeGrafter"/>
</dbReference>
<dbReference type="InterPro" id="IPR009543">
    <property type="entry name" value="VPS13_VAB"/>
</dbReference>
<dbReference type="EMBL" id="MU825918">
    <property type="protein sequence ID" value="KAJ7382654.1"/>
    <property type="molecule type" value="Genomic_DNA"/>
</dbReference>
<dbReference type="CDD" id="cd23453">
    <property type="entry name" value="beta-trefoil_Ricin_VPS13D"/>
    <property type="match status" value="1"/>
</dbReference>
<dbReference type="Proteomes" id="UP001163046">
    <property type="component" value="Unassembled WGS sequence"/>
</dbReference>
<dbReference type="InterPro" id="IPR026847">
    <property type="entry name" value="VPS13"/>
</dbReference>
<dbReference type="GO" id="GO:0045053">
    <property type="term" value="P:protein retention in Golgi apparatus"/>
    <property type="evidence" value="ECO:0007669"/>
    <property type="project" value="TreeGrafter"/>
</dbReference>
<dbReference type="OrthoDB" id="272810at2759"/>
<gene>
    <name evidence="2" type="ORF">OS493_033710</name>
</gene>
<evidence type="ECO:0000259" key="1">
    <source>
        <dbReference type="Pfam" id="PF25036"/>
    </source>
</evidence>
<comment type="caution">
    <text evidence="2">The sequence shown here is derived from an EMBL/GenBank/DDBJ whole genome shotgun (WGS) entry which is preliminary data.</text>
</comment>
<evidence type="ECO:0000313" key="3">
    <source>
        <dbReference type="Proteomes" id="UP001163046"/>
    </source>
</evidence>
<dbReference type="PANTHER" id="PTHR16166:SF141">
    <property type="entry name" value="INTERMEMBRANE LIPID TRANSFER PROTEIN VPS13D"/>
    <property type="match status" value="1"/>
</dbReference>
<dbReference type="Pfam" id="PF25036">
    <property type="entry name" value="VPS13_VAB"/>
    <property type="match status" value="1"/>
</dbReference>
<protein>
    <recommendedName>
        <fullName evidence="1">Vacuolar protein sorting-associated protein 13 VPS13 adaptor binding domain-containing protein</fullName>
    </recommendedName>
</protein>
<dbReference type="SUPFAM" id="SSF50370">
    <property type="entry name" value="Ricin B-like lectins"/>
    <property type="match status" value="1"/>
</dbReference>
<accession>A0A9W9ZKK5</accession>
<dbReference type="InterPro" id="IPR035992">
    <property type="entry name" value="Ricin_B-like_lectins"/>
</dbReference>
<organism evidence="2 3">
    <name type="scientific">Desmophyllum pertusum</name>
    <dbReference type="NCBI Taxonomy" id="174260"/>
    <lineage>
        <taxon>Eukaryota</taxon>
        <taxon>Metazoa</taxon>
        <taxon>Cnidaria</taxon>
        <taxon>Anthozoa</taxon>
        <taxon>Hexacorallia</taxon>
        <taxon>Scleractinia</taxon>
        <taxon>Caryophylliina</taxon>
        <taxon>Caryophylliidae</taxon>
        <taxon>Desmophyllum</taxon>
    </lineage>
</organism>
<dbReference type="PROSITE" id="PS50231">
    <property type="entry name" value="RICIN_B_LECTIN"/>
    <property type="match status" value="1"/>
</dbReference>
<proteinExistence type="predicted"/>
<name>A0A9W9ZKK5_9CNID</name>
<evidence type="ECO:0000313" key="2">
    <source>
        <dbReference type="EMBL" id="KAJ7382654.1"/>
    </source>
</evidence>